<dbReference type="Proteomes" id="UP000019666">
    <property type="component" value="Unassembled WGS sequence"/>
</dbReference>
<proteinExistence type="predicted"/>
<dbReference type="HOGENOM" id="CLU_3204831_0_0_5"/>
<dbReference type="AlphaFoldDB" id="A0A017HB34"/>
<accession>A0A017HB34</accession>
<evidence type="ECO:0000313" key="2">
    <source>
        <dbReference type="Proteomes" id="UP000019666"/>
    </source>
</evidence>
<organism evidence="1 2">
    <name type="scientific">Rubellimicrobium mesophilum DSM 19309</name>
    <dbReference type="NCBI Taxonomy" id="442562"/>
    <lineage>
        <taxon>Bacteria</taxon>
        <taxon>Pseudomonadati</taxon>
        <taxon>Pseudomonadota</taxon>
        <taxon>Alphaproteobacteria</taxon>
        <taxon>Rhodobacterales</taxon>
        <taxon>Roseobacteraceae</taxon>
        <taxon>Rubellimicrobium</taxon>
    </lineage>
</organism>
<gene>
    <name evidence="1" type="ORF">Rumeso_04916</name>
</gene>
<comment type="caution">
    <text evidence="1">The sequence shown here is derived from an EMBL/GenBank/DDBJ whole genome shotgun (WGS) entry which is preliminary data.</text>
</comment>
<sequence>MARYARDLLTQIEGRDPRIVESGLDVLARARALGLQDGEARRLDD</sequence>
<dbReference type="EMBL" id="AOSK01000136">
    <property type="protein sequence ID" value="EYD71515.1"/>
    <property type="molecule type" value="Genomic_DNA"/>
</dbReference>
<name>A0A017HB34_9RHOB</name>
<reference evidence="1 2" key="1">
    <citation type="submission" date="2013-02" db="EMBL/GenBank/DDBJ databases">
        <authorList>
            <person name="Fiebig A."/>
            <person name="Goeker M."/>
            <person name="Klenk H.-P.P."/>
        </authorList>
    </citation>
    <scope>NUCLEOTIDE SEQUENCE [LARGE SCALE GENOMIC DNA]</scope>
    <source>
        <strain evidence="1 2">DSM 19309</strain>
    </source>
</reference>
<protein>
    <submittedName>
        <fullName evidence="1">Uncharacterized protein</fullName>
    </submittedName>
</protein>
<keyword evidence="2" id="KW-1185">Reference proteome</keyword>
<evidence type="ECO:0000313" key="1">
    <source>
        <dbReference type="EMBL" id="EYD71515.1"/>
    </source>
</evidence>